<name>A0AAD7W7Z8_9TELE</name>
<dbReference type="EMBL" id="JAINUG010000223">
    <property type="protein sequence ID" value="KAJ8386758.1"/>
    <property type="molecule type" value="Genomic_DNA"/>
</dbReference>
<feature type="region of interest" description="Disordered" evidence="1">
    <location>
        <begin position="79"/>
        <end position="180"/>
    </location>
</feature>
<dbReference type="Proteomes" id="UP001221898">
    <property type="component" value="Unassembled WGS sequence"/>
</dbReference>
<evidence type="ECO:0000313" key="2">
    <source>
        <dbReference type="EMBL" id="KAJ8386758.1"/>
    </source>
</evidence>
<comment type="caution">
    <text evidence="2">The sequence shown here is derived from an EMBL/GenBank/DDBJ whole genome shotgun (WGS) entry which is preliminary data.</text>
</comment>
<dbReference type="AlphaFoldDB" id="A0AAD7W7Z8"/>
<evidence type="ECO:0000256" key="1">
    <source>
        <dbReference type="SAM" id="MobiDB-lite"/>
    </source>
</evidence>
<keyword evidence="3" id="KW-1185">Reference proteome</keyword>
<sequence length="180" mass="19378">MPVGVLAPDNRRRQRRDHLAGRVAPQRKGRRGERNRPTSARQRAHAQRAPDGGSPAPPCRFSSGEGVLPYVQLRGPARNCEPERFSERQDGRALNEGVGESVRSGPIPWPVKGTSSLPPPASSERSRQQPQGPARPASGLCGWRRRGVPLIDDEGGPGQRIATTAAAERASPAKRGRGPD</sequence>
<reference evidence="2" key="1">
    <citation type="journal article" date="2023" name="Science">
        <title>Genome structures resolve the early diversification of teleost fishes.</title>
        <authorList>
            <person name="Parey E."/>
            <person name="Louis A."/>
            <person name="Montfort J."/>
            <person name="Bouchez O."/>
            <person name="Roques C."/>
            <person name="Iampietro C."/>
            <person name="Lluch J."/>
            <person name="Castinel A."/>
            <person name="Donnadieu C."/>
            <person name="Desvignes T."/>
            <person name="Floi Bucao C."/>
            <person name="Jouanno E."/>
            <person name="Wen M."/>
            <person name="Mejri S."/>
            <person name="Dirks R."/>
            <person name="Jansen H."/>
            <person name="Henkel C."/>
            <person name="Chen W.J."/>
            <person name="Zahm M."/>
            <person name="Cabau C."/>
            <person name="Klopp C."/>
            <person name="Thompson A.W."/>
            <person name="Robinson-Rechavi M."/>
            <person name="Braasch I."/>
            <person name="Lecointre G."/>
            <person name="Bobe J."/>
            <person name="Postlethwait J.H."/>
            <person name="Berthelot C."/>
            <person name="Roest Crollius H."/>
            <person name="Guiguen Y."/>
        </authorList>
    </citation>
    <scope>NUCLEOTIDE SEQUENCE</scope>
    <source>
        <strain evidence="2">NC1722</strain>
    </source>
</reference>
<organism evidence="2 3">
    <name type="scientific">Aldrovandia affinis</name>
    <dbReference type="NCBI Taxonomy" id="143900"/>
    <lineage>
        <taxon>Eukaryota</taxon>
        <taxon>Metazoa</taxon>
        <taxon>Chordata</taxon>
        <taxon>Craniata</taxon>
        <taxon>Vertebrata</taxon>
        <taxon>Euteleostomi</taxon>
        <taxon>Actinopterygii</taxon>
        <taxon>Neopterygii</taxon>
        <taxon>Teleostei</taxon>
        <taxon>Notacanthiformes</taxon>
        <taxon>Halosauridae</taxon>
        <taxon>Aldrovandia</taxon>
    </lineage>
</organism>
<accession>A0AAD7W7Z8</accession>
<evidence type="ECO:0000313" key="3">
    <source>
        <dbReference type="Proteomes" id="UP001221898"/>
    </source>
</evidence>
<protein>
    <submittedName>
        <fullName evidence="2">Uncharacterized protein</fullName>
    </submittedName>
</protein>
<proteinExistence type="predicted"/>
<feature type="compositionally biased region" description="Basic and acidic residues" evidence="1">
    <location>
        <begin position="80"/>
        <end position="93"/>
    </location>
</feature>
<gene>
    <name evidence="2" type="ORF">AAFF_G00167070</name>
</gene>
<feature type="region of interest" description="Disordered" evidence="1">
    <location>
        <begin position="1"/>
        <end position="66"/>
    </location>
</feature>